<keyword evidence="3" id="KW-1185">Reference proteome</keyword>
<reference evidence="2 3" key="1">
    <citation type="submission" date="2018-05" db="EMBL/GenBank/DDBJ databases">
        <title>Whole genome sequencing for identification of molecular markers to develop diagnostic detection tools for the regulated plant pathogen Lachnellula willkommii.</title>
        <authorList>
            <person name="Giroux E."/>
            <person name="Bilodeau G."/>
        </authorList>
    </citation>
    <scope>NUCLEOTIDE SEQUENCE [LARGE SCALE GENOMIC DNA]</scope>
    <source>
        <strain evidence="2 3">CBS 203.66</strain>
    </source>
</reference>
<evidence type="ECO:0000259" key="1">
    <source>
        <dbReference type="Pfam" id="PF08546"/>
    </source>
</evidence>
<sequence length="96" mass="11221">MKEVFETAKLLGHELDERIMDTMISCDPMDLYLKPSMQVDWEKIEFEYLAGEPLREAEKIGVPTPNLRVIYEICKGLQWRRKEARGLVTVPPKRSL</sequence>
<dbReference type="InterPro" id="IPR013328">
    <property type="entry name" value="6PGD_dom2"/>
</dbReference>
<dbReference type="InterPro" id="IPR013752">
    <property type="entry name" value="KPA_reductase"/>
</dbReference>
<proteinExistence type="predicted"/>
<evidence type="ECO:0000313" key="3">
    <source>
        <dbReference type="Proteomes" id="UP000469559"/>
    </source>
</evidence>
<dbReference type="SUPFAM" id="SSF48179">
    <property type="entry name" value="6-phosphogluconate dehydrogenase C-terminal domain-like"/>
    <property type="match status" value="1"/>
</dbReference>
<name>A0A8T9BFG0_9HELO</name>
<protein>
    <recommendedName>
        <fullName evidence="1">Ketopantoate reductase C-terminal domain-containing protein</fullName>
    </recommendedName>
</protein>
<dbReference type="Pfam" id="PF08546">
    <property type="entry name" value="ApbA_C"/>
    <property type="match status" value="1"/>
</dbReference>
<evidence type="ECO:0000313" key="2">
    <source>
        <dbReference type="EMBL" id="TVY17012.1"/>
    </source>
</evidence>
<dbReference type="PANTHER" id="PTHR21708:SF30">
    <property type="entry name" value="2-DEHYDROPANTOATE 2-REDUCTASE-RELATED"/>
    <property type="match status" value="1"/>
</dbReference>
<dbReference type="InterPro" id="IPR008927">
    <property type="entry name" value="6-PGluconate_DH-like_C_sf"/>
</dbReference>
<organism evidence="2 3">
    <name type="scientific">Lachnellula arida</name>
    <dbReference type="NCBI Taxonomy" id="1316785"/>
    <lineage>
        <taxon>Eukaryota</taxon>
        <taxon>Fungi</taxon>
        <taxon>Dikarya</taxon>
        <taxon>Ascomycota</taxon>
        <taxon>Pezizomycotina</taxon>
        <taxon>Leotiomycetes</taxon>
        <taxon>Helotiales</taxon>
        <taxon>Lachnaceae</taxon>
        <taxon>Lachnellula</taxon>
    </lineage>
</organism>
<gene>
    <name evidence="2" type="ORF">LARI1_G004851</name>
</gene>
<dbReference type="GO" id="GO:0005737">
    <property type="term" value="C:cytoplasm"/>
    <property type="evidence" value="ECO:0007669"/>
    <property type="project" value="TreeGrafter"/>
</dbReference>
<dbReference type="InterPro" id="IPR051402">
    <property type="entry name" value="KPR-Related"/>
</dbReference>
<dbReference type="PANTHER" id="PTHR21708">
    <property type="entry name" value="PROBABLE 2-DEHYDROPANTOATE 2-REDUCTASE"/>
    <property type="match status" value="1"/>
</dbReference>
<accession>A0A8T9BFG0</accession>
<dbReference type="Proteomes" id="UP000469559">
    <property type="component" value="Unassembled WGS sequence"/>
</dbReference>
<dbReference type="Gene3D" id="1.10.1040.10">
    <property type="entry name" value="N-(1-d-carboxylethyl)-l-norvaline Dehydrogenase, domain 2"/>
    <property type="match status" value="1"/>
</dbReference>
<feature type="domain" description="Ketopantoate reductase C-terminal" evidence="1">
    <location>
        <begin position="1"/>
        <end position="78"/>
    </location>
</feature>
<dbReference type="OrthoDB" id="3609at2759"/>
<dbReference type="EMBL" id="QGMF01000301">
    <property type="protein sequence ID" value="TVY17012.1"/>
    <property type="molecule type" value="Genomic_DNA"/>
</dbReference>
<comment type="caution">
    <text evidence="2">The sequence shown here is derived from an EMBL/GenBank/DDBJ whole genome shotgun (WGS) entry which is preliminary data.</text>
</comment>
<dbReference type="AlphaFoldDB" id="A0A8T9BFG0"/>